<dbReference type="AlphaFoldDB" id="A0A1R1YFA3"/>
<comment type="caution">
    <text evidence="1">The sequence shown here is derived from an EMBL/GenBank/DDBJ whole genome shotgun (WGS) entry which is preliminary data.</text>
</comment>
<organism evidence="1 2">
    <name type="scientific">Smittium culicis</name>
    <dbReference type="NCBI Taxonomy" id="133412"/>
    <lineage>
        <taxon>Eukaryota</taxon>
        <taxon>Fungi</taxon>
        <taxon>Fungi incertae sedis</taxon>
        <taxon>Zoopagomycota</taxon>
        <taxon>Kickxellomycotina</taxon>
        <taxon>Harpellomycetes</taxon>
        <taxon>Harpellales</taxon>
        <taxon>Legeriomycetaceae</taxon>
        <taxon>Smittium</taxon>
    </lineage>
</organism>
<protein>
    <submittedName>
        <fullName evidence="1">Uncharacterized protein</fullName>
    </submittedName>
</protein>
<gene>
    <name evidence="1" type="ORF">AYI70_g813</name>
</gene>
<reference evidence="1 2" key="1">
    <citation type="submission" date="2017-01" db="EMBL/GenBank/DDBJ databases">
        <authorList>
            <person name="Mah S.A."/>
            <person name="Swanson W.J."/>
            <person name="Moy G.W."/>
            <person name="Vacquier V.D."/>
        </authorList>
    </citation>
    <scope>NUCLEOTIDE SEQUENCE [LARGE SCALE GENOMIC DNA]</scope>
    <source>
        <strain evidence="1 2">GSMNP</strain>
    </source>
</reference>
<dbReference type="InterPro" id="IPR021109">
    <property type="entry name" value="Peptidase_aspartic_dom_sf"/>
</dbReference>
<evidence type="ECO:0000313" key="2">
    <source>
        <dbReference type="Proteomes" id="UP000187283"/>
    </source>
</evidence>
<dbReference type="Gene3D" id="2.40.70.10">
    <property type="entry name" value="Acid Proteases"/>
    <property type="match status" value="1"/>
</dbReference>
<accession>A0A1R1YFA3</accession>
<keyword evidence="2" id="KW-1185">Reference proteome</keyword>
<evidence type="ECO:0000313" key="1">
    <source>
        <dbReference type="EMBL" id="OMJ25573.1"/>
    </source>
</evidence>
<dbReference type="Proteomes" id="UP000187283">
    <property type="component" value="Unassembled WGS sequence"/>
</dbReference>
<dbReference type="EMBL" id="LSSN01000146">
    <property type="protein sequence ID" value="OMJ25573.1"/>
    <property type="molecule type" value="Genomic_DNA"/>
</dbReference>
<name>A0A1R1YFA3_9FUNG</name>
<sequence length="90" mass="10040">MPKKDNFEVYEIYQENLIQEKNEPIILKLVVEGKEIIGLVDNGSSTEIISNSLVESFGFETANLGTPTNLIVADGKKNFNSINLANLRQK</sequence>
<proteinExistence type="predicted"/>